<keyword evidence="3" id="KW-0489">Methyltransferase</keyword>
<evidence type="ECO:0000313" key="8">
    <source>
        <dbReference type="EMBL" id="PNG93468.1"/>
    </source>
</evidence>
<evidence type="ECO:0000256" key="5">
    <source>
        <dbReference type="ARBA" id="ARBA00022691"/>
    </source>
</evidence>
<dbReference type="GO" id="GO:0015667">
    <property type="term" value="F:site-specific DNA-methyltransferase (cytosine-N4-specific) activity"/>
    <property type="evidence" value="ECO:0007669"/>
    <property type="project" value="UniProtKB-EC"/>
</dbReference>
<evidence type="ECO:0000256" key="2">
    <source>
        <dbReference type="ARBA" id="ARBA00012185"/>
    </source>
</evidence>
<evidence type="ECO:0000256" key="4">
    <source>
        <dbReference type="ARBA" id="ARBA00022679"/>
    </source>
</evidence>
<dbReference type="EC" id="2.1.1.113" evidence="2"/>
<evidence type="ECO:0000256" key="7">
    <source>
        <dbReference type="ARBA" id="ARBA00049120"/>
    </source>
</evidence>
<dbReference type="InterPro" id="IPR017985">
    <property type="entry name" value="MeTrfase_CN4_CS"/>
</dbReference>
<dbReference type="InterPro" id="IPR029063">
    <property type="entry name" value="SAM-dependent_MTases_sf"/>
</dbReference>
<gene>
    <name evidence="8" type="ORF">SMF913_28933</name>
</gene>
<keyword evidence="5" id="KW-0949">S-adenosyl-L-methionine</keyword>
<sequence length="308" mass="34269">MGIDINPVAVAIAQAKLIQVTPSAVVRLARQILDGGMRDTVPEGEFWQWCYERETLRELVTLRETLLEMTTPTAAMLRAVLLGILHGPRNKNLPSYLSNQMPRTYASKPAYAVKFWKKHDMEPVRVPALEVIERRAKRLLDAAPLARGGRVYLGDSVETLNGLQQRFDLVVTSPPYYGMRTYVADQWLRSWFLGGPSDVPYGTQGQIARQPNQEAFIQALGEVWAATARRCRQGARLAIRFGALPSARTNPEQMLLASVKESKAGWVVKDVHQAGTPPKRTRQAQQFGKAGSAVDEIDIVAELIGLPR</sequence>
<protein>
    <recommendedName>
        <fullName evidence="2">site-specific DNA-methyltransferase (cytosine-N(4)-specific)</fullName>
        <ecNumber evidence="2">2.1.1.113</ecNumber>
    </recommendedName>
</protein>
<comment type="caution">
    <text evidence="8">The sequence shown here is derived from an EMBL/GenBank/DDBJ whole genome shotgun (WGS) entry which is preliminary data.</text>
</comment>
<reference evidence="8 9" key="1">
    <citation type="submission" date="2015-09" db="EMBL/GenBank/DDBJ databases">
        <title>Genome sequence, genome mining and natural product profiling of a biocontrol bacterium Streptomyces malaysiensis F913.</title>
        <authorList>
            <person name="Xu Y."/>
            <person name="Wei J."/>
            <person name="Xie J."/>
            <person name="Li T."/>
            <person name="Zhou Z."/>
        </authorList>
    </citation>
    <scope>NUCLEOTIDE SEQUENCE [LARGE SCALE GENOMIC DNA]</scope>
    <source>
        <strain evidence="8 9">F913</strain>
    </source>
</reference>
<proteinExistence type="inferred from homology"/>
<dbReference type="GO" id="GO:0009307">
    <property type="term" value="P:DNA restriction-modification system"/>
    <property type="evidence" value="ECO:0007669"/>
    <property type="project" value="UniProtKB-KW"/>
</dbReference>
<comment type="similarity">
    <text evidence="1">Belongs to the N(4)/N(6)-methyltransferase family. N(4) subfamily.</text>
</comment>
<accession>A0A2J7YZL2</accession>
<keyword evidence="9" id="KW-1185">Reference proteome</keyword>
<dbReference type="Proteomes" id="UP000236520">
    <property type="component" value="Unassembled WGS sequence"/>
</dbReference>
<dbReference type="GO" id="GO:0003677">
    <property type="term" value="F:DNA binding"/>
    <property type="evidence" value="ECO:0007669"/>
    <property type="project" value="InterPro"/>
</dbReference>
<comment type="catalytic activity">
    <reaction evidence="7">
        <text>a 2'-deoxycytidine in DNA + S-adenosyl-L-methionine = an N(4)-methyl-2'-deoxycytidine in DNA + S-adenosyl-L-homocysteine + H(+)</text>
        <dbReference type="Rhea" id="RHEA:16857"/>
        <dbReference type="Rhea" id="RHEA-COMP:11369"/>
        <dbReference type="Rhea" id="RHEA-COMP:13674"/>
        <dbReference type="ChEBI" id="CHEBI:15378"/>
        <dbReference type="ChEBI" id="CHEBI:57856"/>
        <dbReference type="ChEBI" id="CHEBI:59789"/>
        <dbReference type="ChEBI" id="CHEBI:85452"/>
        <dbReference type="ChEBI" id="CHEBI:137933"/>
        <dbReference type="EC" id="2.1.1.113"/>
    </reaction>
</comment>
<evidence type="ECO:0000256" key="1">
    <source>
        <dbReference type="ARBA" id="ARBA00010203"/>
    </source>
</evidence>
<dbReference type="EMBL" id="LJIW01000002">
    <property type="protein sequence ID" value="PNG93468.1"/>
    <property type="molecule type" value="Genomic_DNA"/>
</dbReference>
<dbReference type="SUPFAM" id="SSF53335">
    <property type="entry name" value="S-adenosyl-L-methionine-dependent methyltransferases"/>
    <property type="match status" value="2"/>
</dbReference>
<dbReference type="AlphaFoldDB" id="A0A2J7YZL2"/>
<dbReference type="PROSITE" id="PS00093">
    <property type="entry name" value="N4_MTASE"/>
    <property type="match status" value="1"/>
</dbReference>
<name>A0A2J7YZL2_STRMQ</name>
<dbReference type="Gene3D" id="3.40.50.150">
    <property type="entry name" value="Vaccinia Virus protein VP39"/>
    <property type="match status" value="1"/>
</dbReference>
<evidence type="ECO:0000256" key="6">
    <source>
        <dbReference type="ARBA" id="ARBA00022747"/>
    </source>
</evidence>
<organism evidence="8 9">
    <name type="scientific">Streptomyces malaysiensis</name>
    <dbReference type="NCBI Taxonomy" id="92644"/>
    <lineage>
        <taxon>Bacteria</taxon>
        <taxon>Bacillati</taxon>
        <taxon>Actinomycetota</taxon>
        <taxon>Actinomycetes</taxon>
        <taxon>Kitasatosporales</taxon>
        <taxon>Streptomycetaceae</taxon>
        <taxon>Streptomyces</taxon>
        <taxon>Streptomyces violaceusniger group</taxon>
    </lineage>
</organism>
<keyword evidence="6" id="KW-0680">Restriction system</keyword>
<evidence type="ECO:0000313" key="9">
    <source>
        <dbReference type="Proteomes" id="UP000236520"/>
    </source>
</evidence>
<dbReference type="GO" id="GO:0032259">
    <property type="term" value="P:methylation"/>
    <property type="evidence" value="ECO:0007669"/>
    <property type="project" value="UniProtKB-KW"/>
</dbReference>
<evidence type="ECO:0000256" key="3">
    <source>
        <dbReference type="ARBA" id="ARBA00022603"/>
    </source>
</evidence>
<keyword evidence="4" id="KW-0808">Transferase</keyword>